<comment type="caution">
    <text evidence="1">The sequence shown here is derived from an EMBL/GenBank/DDBJ whole genome shotgun (WGS) entry which is preliminary data.</text>
</comment>
<gene>
    <name evidence="1" type="ORF">ABS765_05475</name>
</gene>
<proteinExistence type="predicted"/>
<dbReference type="RefSeq" id="WP_408088360.1">
    <property type="nucleotide sequence ID" value="NZ_JBELPY010000002.1"/>
</dbReference>
<dbReference type="Proteomes" id="UP001629058">
    <property type="component" value="Unassembled WGS sequence"/>
</dbReference>
<name>A0ABW8Y2A1_9FLAO</name>
<keyword evidence="2" id="KW-1185">Reference proteome</keyword>
<evidence type="ECO:0000313" key="1">
    <source>
        <dbReference type="EMBL" id="MFL9833476.1"/>
    </source>
</evidence>
<protein>
    <recommendedName>
        <fullName evidence="3">Cytochrome c domain-containing protein</fullName>
    </recommendedName>
</protein>
<sequence length="189" mass="22422">MKKILLLILFILFNCKDSNQNFNNLKPSKKPQPTKIKYGKKFFDYNKLDHYHIDREDDSVLDLYENQNKSTLDKFKYEVITGETPNTINDLKFLKFIEKIGYSKKYIDPSNFEILDKIFVEKPEENMTVASCIPIFRDILIFKKNEKVTGMMKICFSCHQYSIFGTKAETKFFGSDNDYEQLWKILSEK</sequence>
<reference evidence="1 2" key="1">
    <citation type="submission" date="2024-06" db="EMBL/GenBank/DDBJ databases">
        <authorList>
            <person name="Kaempfer P."/>
            <person name="Viver T."/>
        </authorList>
    </citation>
    <scope>NUCLEOTIDE SEQUENCE [LARGE SCALE GENOMIC DNA]</scope>
    <source>
        <strain evidence="1 2">ST-37</strain>
    </source>
</reference>
<dbReference type="EMBL" id="JBELPY010000002">
    <property type="protein sequence ID" value="MFL9833476.1"/>
    <property type="molecule type" value="Genomic_DNA"/>
</dbReference>
<evidence type="ECO:0000313" key="2">
    <source>
        <dbReference type="Proteomes" id="UP001629058"/>
    </source>
</evidence>
<accession>A0ABW8Y2A1</accession>
<organism evidence="1 2">
    <name type="scientific">Chryseobacterium terrae</name>
    <dbReference type="NCBI Taxonomy" id="3163299"/>
    <lineage>
        <taxon>Bacteria</taxon>
        <taxon>Pseudomonadati</taxon>
        <taxon>Bacteroidota</taxon>
        <taxon>Flavobacteriia</taxon>
        <taxon>Flavobacteriales</taxon>
        <taxon>Weeksellaceae</taxon>
        <taxon>Chryseobacterium group</taxon>
        <taxon>Chryseobacterium</taxon>
    </lineage>
</organism>
<evidence type="ECO:0008006" key="3">
    <source>
        <dbReference type="Google" id="ProtNLM"/>
    </source>
</evidence>